<keyword evidence="2 5" id="KW-0812">Transmembrane</keyword>
<evidence type="ECO:0000256" key="4">
    <source>
        <dbReference type="ARBA" id="ARBA00023136"/>
    </source>
</evidence>
<dbReference type="Gene3D" id="1.20.1070.10">
    <property type="entry name" value="Rhodopsin 7-helix transmembrane proteins"/>
    <property type="match status" value="1"/>
</dbReference>
<sequence>MTFTNWSISEETLLDVAHIAVPIHGVFCVLSQILNGMLVLVTIKSPRLRSNCNILIGIQAASDMVFCWYFPFFAYNSYSNRFVTVSQCFFAQLIPAAGMNMSHIVMLFIGLDRYLCVVHALRYKSIRRHHYFGIYATMAAMYCGSIAILLYFTRSEDKVLCFIPEAAVESAKTVWIAAGCCLTAVIVVVYAKILLYIRKRPSEADQETKRIFKALFVIVTIYVLGYGATVYLLIVSRILFSDPKLGQVAEFSAGSFAGVNLDMAFIVYYTLSPVYKAEIRRFFGLSKIVESSTVFASAEDVRNRIRRESTI</sequence>
<feature type="transmembrane region" description="Helical" evidence="5">
    <location>
        <begin position="89"/>
        <end position="111"/>
    </location>
</feature>
<dbReference type="Proteomes" id="UP001175271">
    <property type="component" value="Unassembled WGS sequence"/>
</dbReference>
<evidence type="ECO:0000313" key="7">
    <source>
        <dbReference type="EMBL" id="KAK0419383.1"/>
    </source>
</evidence>
<proteinExistence type="predicted"/>
<dbReference type="GO" id="GO:0016020">
    <property type="term" value="C:membrane"/>
    <property type="evidence" value="ECO:0007669"/>
    <property type="project" value="UniProtKB-SubCell"/>
</dbReference>
<evidence type="ECO:0000313" key="8">
    <source>
        <dbReference type="Proteomes" id="UP001175271"/>
    </source>
</evidence>
<dbReference type="PROSITE" id="PS50262">
    <property type="entry name" value="G_PROTEIN_RECEP_F1_2"/>
    <property type="match status" value="1"/>
</dbReference>
<protein>
    <recommendedName>
        <fullName evidence="6">G-protein coupled receptors family 1 profile domain-containing protein</fullName>
    </recommendedName>
</protein>
<dbReference type="InterPro" id="IPR019424">
    <property type="entry name" value="7TM_GPCR_Srsx"/>
</dbReference>
<name>A0AA39IA15_9BILA</name>
<evidence type="ECO:0000259" key="6">
    <source>
        <dbReference type="PROSITE" id="PS50262"/>
    </source>
</evidence>
<keyword evidence="3 5" id="KW-1133">Transmembrane helix</keyword>
<dbReference type="GO" id="GO:0004930">
    <property type="term" value="F:G protein-coupled receptor activity"/>
    <property type="evidence" value="ECO:0007669"/>
    <property type="project" value="InterPro"/>
</dbReference>
<feature type="transmembrane region" description="Helical" evidence="5">
    <location>
        <begin position="215"/>
        <end position="239"/>
    </location>
</feature>
<comment type="subcellular location">
    <subcellularLocation>
        <location evidence="1">Membrane</location>
    </subcellularLocation>
</comment>
<feature type="domain" description="G-protein coupled receptors family 1 profile" evidence="6">
    <location>
        <begin position="34"/>
        <end position="268"/>
    </location>
</feature>
<evidence type="ECO:0000256" key="3">
    <source>
        <dbReference type="ARBA" id="ARBA00022989"/>
    </source>
</evidence>
<dbReference type="AlphaFoldDB" id="A0AA39IA15"/>
<dbReference type="InterPro" id="IPR017452">
    <property type="entry name" value="GPCR_Rhodpsn_7TM"/>
</dbReference>
<comment type="caution">
    <text evidence="7">The sequence shown here is derived from an EMBL/GenBank/DDBJ whole genome shotgun (WGS) entry which is preliminary data.</text>
</comment>
<feature type="transmembrane region" description="Helical" evidence="5">
    <location>
        <begin position="54"/>
        <end position="74"/>
    </location>
</feature>
<dbReference type="CDD" id="cd00637">
    <property type="entry name" value="7tm_classA_rhodopsin-like"/>
    <property type="match status" value="1"/>
</dbReference>
<keyword evidence="4 5" id="KW-0472">Membrane</keyword>
<dbReference type="InterPro" id="IPR000276">
    <property type="entry name" value="GPCR_Rhodpsn"/>
</dbReference>
<dbReference type="Pfam" id="PF10320">
    <property type="entry name" value="7TM_GPCR_Srsx"/>
    <property type="match status" value="1"/>
</dbReference>
<dbReference type="SMART" id="SM01381">
    <property type="entry name" value="7TM_GPCR_Srsx"/>
    <property type="match status" value="1"/>
</dbReference>
<dbReference type="PANTHER" id="PTHR23360">
    <property type="entry name" value="G-PROTEIN COUPLED RECEPTORS FAMILY 1 PROFILE DOMAIN-CONTAINING PROTEIN-RELATED"/>
    <property type="match status" value="1"/>
</dbReference>
<feature type="transmembrane region" description="Helical" evidence="5">
    <location>
        <begin position="20"/>
        <end position="42"/>
    </location>
</feature>
<reference evidence="7" key="1">
    <citation type="submission" date="2023-06" db="EMBL/GenBank/DDBJ databases">
        <title>Genomic analysis of the entomopathogenic nematode Steinernema hermaphroditum.</title>
        <authorList>
            <person name="Schwarz E.M."/>
            <person name="Heppert J.K."/>
            <person name="Baniya A."/>
            <person name="Schwartz H.T."/>
            <person name="Tan C.-H."/>
            <person name="Antoshechkin I."/>
            <person name="Sternberg P.W."/>
            <person name="Goodrich-Blair H."/>
            <person name="Dillman A.R."/>
        </authorList>
    </citation>
    <scope>NUCLEOTIDE SEQUENCE</scope>
    <source>
        <strain evidence="7">PS9179</strain>
        <tissue evidence="7">Whole animal</tissue>
    </source>
</reference>
<evidence type="ECO:0000256" key="1">
    <source>
        <dbReference type="ARBA" id="ARBA00004370"/>
    </source>
</evidence>
<dbReference type="InterPro" id="IPR047130">
    <property type="entry name" value="7TM_GPCR_Srsx_nematod"/>
</dbReference>
<accession>A0AA39IA15</accession>
<keyword evidence="8" id="KW-1185">Reference proteome</keyword>
<dbReference type="PANTHER" id="PTHR23360:SF5">
    <property type="entry name" value="G-PROTEIN COUPLED RECEPTORS FAMILY 1 PROFILE DOMAIN-CONTAINING PROTEIN"/>
    <property type="match status" value="1"/>
</dbReference>
<feature type="transmembrane region" description="Helical" evidence="5">
    <location>
        <begin position="251"/>
        <end position="271"/>
    </location>
</feature>
<feature type="transmembrane region" description="Helical" evidence="5">
    <location>
        <begin position="173"/>
        <end position="195"/>
    </location>
</feature>
<organism evidence="7 8">
    <name type="scientific">Steinernema hermaphroditum</name>
    <dbReference type="NCBI Taxonomy" id="289476"/>
    <lineage>
        <taxon>Eukaryota</taxon>
        <taxon>Metazoa</taxon>
        <taxon>Ecdysozoa</taxon>
        <taxon>Nematoda</taxon>
        <taxon>Chromadorea</taxon>
        <taxon>Rhabditida</taxon>
        <taxon>Tylenchina</taxon>
        <taxon>Panagrolaimomorpha</taxon>
        <taxon>Strongyloidoidea</taxon>
        <taxon>Steinernematidae</taxon>
        <taxon>Steinernema</taxon>
    </lineage>
</organism>
<evidence type="ECO:0000256" key="2">
    <source>
        <dbReference type="ARBA" id="ARBA00022692"/>
    </source>
</evidence>
<feature type="transmembrane region" description="Helical" evidence="5">
    <location>
        <begin position="132"/>
        <end position="153"/>
    </location>
</feature>
<evidence type="ECO:0000256" key="5">
    <source>
        <dbReference type="SAM" id="Phobius"/>
    </source>
</evidence>
<gene>
    <name evidence="7" type="ORF">QR680_014115</name>
</gene>
<dbReference type="SUPFAM" id="SSF81321">
    <property type="entry name" value="Family A G protein-coupled receptor-like"/>
    <property type="match status" value="1"/>
</dbReference>
<dbReference type="EMBL" id="JAUCMV010000002">
    <property type="protein sequence ID" value="KAK0419383.1"/>
    <property type="molecule type" value="Genomic_DNA"/>
</dbReference>